<dbReference type="RefSeq" id="WP_379681718.1">
    <property type="nucleotide sequence ID" value="NZ_JBHLWP010000024.1"/>
</dbReference>
<dbReference type="PROSITE" id="PS51257">
    <property type="entry name" value="PROKAR_LIPOPROTEIN"/>
    <property type="match status" value="1"/>
</dbReference>
<dbReference type="Proteomes" id="UP001589773">
    <property type="component" value="Unassembled WGS sequence"/>
</dbReference>
<keyword evidence="2" id="KW-0449">Lipoprotein</keyword>
<feature type="signal peptide" evidence="1">
    <location>
        <begin position="1"/>
        <end position="25"/>
    </location>
</feature>
<accession>A0ABV6FN65</accession>
<name>A0ABV6FN65_9BURK</name>
<dbReference type="Gene3D" id="2.60.40.4150">
    <property type="entry name" value="Type VI secretion system, lipoprotein SciN"/>
    <property type="match status" value="1"/>
</dbReference>
<keyword evidence="3" id="KW-1185">Reference proteome</keyword>
<feature type="chain" id="PRO_5046987940" evidence="1">
    <location>
        <begin position="26"/>
        <end position="191"/>
    </location>
</feature>
<evidence type="ECO:0000256" key="1">
    <source>
        <dbReference type="SAM" id="SignalP"/>
    </source>
</evidence>
<reference evidence="2 3" key="1">
    <citation type="submission" date="2024-09" db="EMBL/GenBank/DDBJ databases">
        <authorList>
            <person name="Sun Q."/>
            <person name="Mori K."/>
        </authorList>
    </citation>
    <scope>NUCLEOTIDE SEQUENCE [LARGE SCALE GENOMIC DNA]</scope>
    <source>
        <strain evidence="2 3">CCM 7792</strain>
    </source>
</reference>
<dbReference type="Pfam" id="PF12790">
    <property type="entry name" value="T6SS-SciN"/>
    <property type="match status" value="1"/>
</dbReference>
<keyword evidence="1" id="KW-0732">Signal</keyword>
<dbReference type="PANTHER" id="PTHR37625">
    <property type="entry name" value="OUTER MEMBRANE LIPOPROTEIN-RELATED"/>
    <property type="match status" value="1"/>
</dbReference>
<dbReference type="EMBL" id="JBHLWP010000024">
    <property type="protein sequence ID" value="MFC0254465.1"/>
    <property type="molecule type" value="Genomic_DNA"/>
</dbReference>
<comment type="caution">
    <text evidence="2">The sequence shown here is derived from an EMBL/GenBank/DDBJ whole genome shotgun (WGS) entry which is preliminary data.</text>
</comment>
<evidence type="ECO:0000313" key="2">
    <source>
        <dbReference type="EMBL" id="MFC0254465.1"/>
    </source>
</evidence>
<gene>
    <name evidence="2" type="primary">tssJ</name>
    <name evidence="2" type="ORF">ACFFJK_21475</name>
</gene>
<proteinExistence type="predicted"/>
<dbReference type="InterPro" id="IPR038706">
    <property type="entry name" value="Type_VI_SciN-like_sf"/>
</dbReference>
<dbReference type="NCBIfam" id="TIGR03352">
    <property type="entry name" value="VI_chp_3"/>
    <property type="match status" value="1"/>
</dbReference>
<protein>
    <submittedName>
        <fullName evidence="2">Type VI secretion system lipoprotein TssJ</fullName>
    </submittedName>
</protein>
<sequence length="191" mass="20245">MRTVSLLTALLSAALLAGCGGGGFAASALEASGIRKPPELPDAQKPPRQVLVRLHASGKLNADKHGQALALAVRLYKLRRKDAFEQAPYSAFLTPDAERASLGADLLEVREIMLVPGQRYEVTEKVSHEASHLAVVALFQRPAEGRWRATFPAEEAQRNGLTVGLHACALTTNANAAGNAQAASLSSVRCQ</sequence>
<evidence type="ECO:0000313" key="3">
    <source>
        <dbReference type="Proteomes" id="UP001589773"/>
    </source>
</evidence>
<dbReference type="PANTHER" id="PTHR37625:SF4">
    <property type="entry name" value="OUTER MEMBRANE LIPOPROTEIN"/>
    <property type="match status" value="1"/>
</dbReference>
<dbReference type="InterPro" id="IPR017734">
    <property type="entry name" value="T6SS_SciN"/>
</dbReference>
<organism evidence="2 3">
    <name type="scientific">Massilia consociata</name>
    <dbReference type="NCBI Taxonomy" id="760117"/>
    <lineage>
        <taxon>Bacteria</taxon>
        <taxon>Pseudomonadati</taxon>
        <taxon>Pseudomonadota</taxon>
        <taxon>Betaproteobacteria</taxon>
        <taxon>Burkholderiales</taxon>
        <taxon>Oxalobacteraceae</taxon>
        <taxon>Telluria group</taxon>
        <taxon>Massilia</taxon>
    </lineage>
</organism>